<dbReference type="AlphaFoldDB" id="A0A853IJE3"/>
<dbReference type="EMBL" id="JACCKB010000095">
    <property type="protein sequence ID" value="NYZ69517.1"/>
    <property type="molecule type" value="Genomic_DNA"/>
</dbReference>
<dbReference type="Gene3D" id="1.10.575.10">
    <property type="entry name" value="P1 Nuclease"/>
    <property type="match status" value="1"/>
</dbReference>
<dbReference type="Proteomes" id="UP000569732">
    <property type="component" value="Unassembled WGS sequence"/>
</dbReference>
<evidence type="ECO:0000313" key="2">
    <source>
        <dbReference type="Proteomes" id="UP000569732"/>
    </source>
</evidence>
<dbReference type="SUPFAM" id="SSF48537">
    <property type="entry name" value="Phospholipase C/P1 nuclease"/>
    <property type="match status" value="1"/>
</dbReference>
<dbReference type="GO" id="GO:0016788">
    <property type="term" value="F:hydrolase activity, acting on ester bonds"/>
    <property type="evidence" value="ECO:0007669"/>
    <property type="project" value="InterPro"/>
</dbReference>
<organism evidence="1 2">
    <name type="scientific">Spartinivicinus marinus</name>
    <dbReference type="NCBI Taxonomy" id="2994442"/>
    <lineage>
        <taxon>Bacteria</taxon>
        <taxon>Pseudomonadati</taxon>
        <taxon>Pseudomonadota</taxon>
        <taxon>Gammaproteobacteria</taxon>
        <taxon>Oceanospirillales</taxon>
        <taxon>Zooshikellaceae</taxon>
        <taxon>Spartinivicinus</taxon>
    </lineage>
</organism>
<proteinExistence type="predicted"/>
<sequence>MKKNFWLSKGFDNIDSDIGVPYFPNIPYLAEDTQKHMAAFELLGEGAHIEDTKIDIGVYSNHRSLYHFFDPQYVDDHGNRGRGMPQPIRKSISSPDWILEDRFTVDHPRHHVQRFSFRDAKDAYFRALTSQSKGERDQAMGHALQALGHVVHHLQDMAQPQHARLDDHCNEYKCAVINKYHPSLYEAYTDDQFECGKFDQSKPIGASYLCEREGEDIFGRAVKIKHKKPTTRISIQGYPAVEFSRARDFWLNSDYNGIAELSSFNFVTQNTSYKIINNNPSNSIGIDDLIPTKFPLPGNENLSLNLYNDNDAGRILYVSNSFRDKYTRTQHKTKITGFSLLNETLKVKGKNPIGIVDHNIFEDRYKILLPAAVGYTKGMINHFFKVNLAVQRKDRKITIQNQSSVPIHGDFYLYKTDNGHRTFTNQKWNLKIPAKGKSSQLVLPSQVKSGDFLVVFKGQAGGEPNLPGAVRFEIDKPATPCGTPVKAKGGTEGYSGIHSLGGEAGEVTISFEAYKVPDSLTIRKLTGETIFQTNGLVSGLHQKTFYYNPSEFSNEQVEVEVKGNQNITTTQWQLGIGCPGKGSAFGRFNVTGGYRFNSMGSWSCHARLAIDGKLLEDRSSWNTYLSEGTHSVEFKYSCFCADSWGICNGPANFSAAINAGNNNLFLENGSYPIEITNTGFIKKGVWSSGGGPF</sequence>
<reference evidence="1 2" key="1">
    <citation type="submission" date="2020-07" db="EMBL/GenBank/DDBJ databases">
        <title>Endozoicomonas sp. nov., isolated from sediment.</title>
        <authorList>
            <person name="Gu T."/>
        </authorList>
    </citation>
    <scope>NUCLEOTIDE SEQUENCE [LARGE SCALE GENOMIC DNA]</scope>
    <source>
        <strain evidence="1 2">SM1973</strain>
    </source>
</reference>
<name>A0A853IJE3_9GAMM</name>
<accession>A0A853IJE3</accession>
<dbReference type="RefSeq" id="WP_180571501.1">
    <property type="nucleotide sequence ID" value="NZ_JACCKB010000095.1"/>
</dbReference>
<keyword evidence="2" id="KW-1185">Reference proteome</keyword>
<dbReference type="InterPro" id="IPR008947">
    <property type="entry name" value="PLipase_C/P1_nuclease_dom_sf"/>
</dbReference>
<evidence type="ECO:0000313" key="1">
    <source>
        <dbReference type="EMBL" id="NYZ69517.1"/>
    </source>
</evidence>
<comment type="caution">
    <text evidence="1">The sequence shown here is derived from an EMBL/GenBank/DDBJ whole genome shotgun (WGS) entry which is preliminary data.</text>
</comment>
<protein>
    <submittedName>
        <fullName evidence="1">Uncharacterized protein</fullName>
    </submittedName>
</protein>
<gene>
    <name evidence="1" type="ORF">H0A36_26215</name>
</gene>